<proteinExistence type="predicted"/>
<evidence type="ECO:0000313" key="3">
    <source>
        <dbReference type="Proteomes" id="UP000727056"/>
    </source>
</evidence>
<reference evidence="2 3" key="1">
    <citation type="submission" date="2020-03" db="EMBL/GenBank/DDBJ databases">
        <title>Draft genome of Streptomyces sp. ventii, isolated from the Axial Seamount in the Pacific Ocean, and resequencing of the two type strains Streptomyces lonarensis strain NCL 716 and Streptomyces bohaiensis strain 11A07.</title>
        <authorList>
            <person name="Loughran R.M."/>
            <person name="Pfannmuller K.M."/>
            <person name="Wasson B.J."/>
            <person name="Deadmond M.C."/>
            <person name="Paddock B.E."/>
            <person name="Koyack M.J."/>
            <person name="Gallegos D.A."/>
            <person name="Mitchell E.A."/>
            <person name="Ushijima B."/>
            <person name="Saw J.H."/>
            <person name="Mcphail K.L."/>
            <person name="Videau P."/>
        </authorList>
    </citation>
    <scope>NUCLEOTIDE SEQUENCE [LARGE SCALE GENOMIC DNA]</scope>
    <source>
        <strain evidence="2 3">11A07</strain>
    </source>
</reference>
<protein>
    <submittedName>
        <fullName evidence="2">Glyoxalase</fullName>
    </submittedName>
</protein>
<sequence>MRMIFVNLPVRDVARSREFFGALGFAFDEEYSSEDVLCVRVDENIHVMLLEEAPFRGFINGEIADPDTTEVLTCITADTPDEVDGLVTRALAAGGRPWKPTFSEGPMYGGSFQDPDGHVWELMALLPQPEDASAES</sequence>
<dbReference type="EMBL" id="JAAVJC010000159">
    <property type="protein sequence ID" value="NJQ16507.1"/>
    <property type="molecule type" value="Genomic_DNA"/>
</dbReference>
<dbReference type="Pfam" id="PF00903">
    <property type="entry name" value="Glyoxalase"/>
    <property type="match status" value="1"/>
</dbReference>
<dbReference type="Gene3D" id="3.10.180.10">
    <property type="entry name" value="2,3-Dihydroxybiphenyl 1,2-Dioxygenase, domain 1"/>
    <property type="match status" value="1"/>
</dbReference>
<keyword evidence="3" id="KW-1185">Reference proteome</keyword>
<dbReference type="InterPro" id="IPR037523">
    <property type="entry name" value="VOC_core"/>
</dbReference>
<accession>A0ABX1CH64</accession>
<gene>
    <name evidence="2" type="ORF">HCN52_16575</name>
</gene>
<dbReference type="InterPro" id="IPR004360">
    <property type="entry name" value="Glyas_Fos-R_dOase_dom"/>
</dbReference>
<comment type="caution">
    <text evidence="2">The sequence shown here is derived from an EMBL/GenBank/DDBJ whole genome shotgun (WGS) entry which is preliminary data.</text>
</comment>
<dbReference type="PROSITE" id="PS51819">
    <property type="entry name" value="VOC"/>
    <property type="match status" value="1"/>
</dbReference>
<dbReference type="Proteomes" id="UP000727056">
    <property type="component" value="Unassembled WGS sequence"/>
</dbReference>
<dbReference type="PANTHER" id="PTHR36503">
    <property type="entry name" value="BLR2520 PROTEIN"/>
    <property type="match status" value="1"/>
</dbReference>
<dbReference type="InterPro" id="IPR029068">
    <property type="entry name" value="Glyas_Bleomycin-R_OHBP_Dase"/>
</dbReference>
<dbReference type="RefSeq" id="WP_168089236.1">
    <property type="nucleotide sequence ID" value="NZ_BHZH01000689.1"/>
</dbReference>
<dbReference type="SUPFAM" id="SSF54593">
    <property type="entry name" value="Glyoxalase/Bleomycin resistance protein/Dihydroxybiphenyl dioxygenase"/>
    <property type="match status" value="1"/>
</dbReference>
<evidence type="ECO:0000259" key="1">
    <source>
        <dbReference type="PROSITE" id="PS51819"/>
    </source>
</evidence>
<dbReference type="PANTHER" id="PTHR36503:SF2">
    <property type="entry name" value="BLR2408 PROTEIN"/>
    <property type="match status" value="1"/>
</dbReference>
<organism evidence="2 3">
    <name type="scientific">Streptomyces bohaiensis</name>
    <dbReference type="NCBI Taxonomy" id="1431344"/>
    <lineage>
        <taxon>Bacteria</taxon>
        <taxon>Bacillati</taxon>
        <taxon>Actinomycetota</taxon>
        <taxon>Actinomycetes</taxon>
        <taxon>Kitasatosporales</taxon>
        <taxon>Streptomycetaceae</taxon>
        <taxon>Streptomyces</taxon>
    </lineage>
</organism>
<evidence type="ECO:0000313" key="2">
    <source>
        <dbReference type="EMBL" id="NJQ16507.1"/>
    </source>
</evidence>
<name>A0ABX1CH64_9ACTN</name>
<feature type="domain" description="VOC" evidence="1">
    <location>
        <begin position="2"/>
        <end position="125"/>
    </location>
</feature>